<dbReference type="AlphaFoldDB" id="D8RQG8"/>
<dbReference type="eggNOG" id="KOG3949">
    <property type="taxonomic scope" value="Eukaryota"/>
</dbReference>
<keyword evidence="10" id="KW-1185">Reference proteome</keyword>
<dbReference type="HOGENOM" id="CLU_031345_2_0_1"/>
<dbReference type="GO" id="GO:0002098">
    <property type="term" value="P:tRNA wobble uridine modification"/>
    <property type="evidence" value="ECO:0007669"/>
    <property type="project" value="InterPro"/>
</dbReference>
<dbReference type="InParanoid" id="D8RQG8"/>
<dbReference type="FunCoup" id="D8RQG8">
    <property type="interactions" value="4111"/>
</dbReference>
<protein>
    <recommendedName>
        <fullName evidence="5">Elongator complex protein 4</fullName>
    </recommendedName>
</protein>
<proteinExistence type="inferred from homology"/>
<dbReference type="STRING" id="88036.D8RQG8"/>
<accession>D8RQG8</accession>
<dbReference type="KEGG" id="smo:SELMODRAFT_413865"/>
<evidence type="ECO:0000256" key="8">
    <source>
        <dbReference type="ARBA" id="ARBA00023242"/>
    </source>
</evidence>
<keyword evidence="8" id="KW-0539">Nucleus</keyword>
<dbReference type="InterPro" id="IPR027417">
    <property type="entry name" value="P-loop_NTPase"/>
</dbReference>
<dbReference type="UniPathway" id="UPA00988"/>
<dbReference type="GO" id="GO:0005634">
    <property type="term" value="C:nucleus"/>
    <property type="evidence" value="ECO:0007669"/>
    <property type="project" value="UniProtKB-SubCell"/>
</dbReference>
<dbReference type="PANTHER" id="PTHR12896">
    <property type="entry name" value="PAX6 NEIGHBOR PROTEIN PAXNEB"/>
    <property type="match status" value="1"/>
</dbReference>
<keyword evidence="6" id="KW-0963">Cytoplasm</keyword>
<evidence type="ECO:0000313" key="9">
    <source>
        <dbReference type="EMBL" id="EFJ25855.1"/>
    </source>
</evidence>
<dbReference type="GO" id="GO:0033588">
    <property type="term" value="C:elongator holoenzyme complex"/>
    <property type="evidence" value="ECO:0007669"/>
    <property type="project" value="InterPro"/>
</dbReference>
<keyword evidence="7" id="KW-0819">tRNA processing</keyword>
<evidence type="ECO:0000256" key="7">
    <source>
        <dbReference type="ARBA" id="ARBA00022694"/>
    </source>
</evidence>
<organism evidence="10">
    <name type="scientific">Selaginella moellendorffii</name>
    <name type="common">Spikemoss</name>
    <dbReference type="NCBI Taxonomy" id="88036"/>
    <lineage>
        <taxon>Eukaryota</taxon>
        <taxon>Viridiplantae</taxon>
        <taxon>Streptophyta</taxon>
        <taxon>Embryophyta</taxon>
        <taxon>Tracheophyta</taxon>
        <taxon>Lycopodiopsida</taxon>
        <taxon>Selaginellales</taxon>
        <taxon>Selaginellaceae</taxon>
        <taxon>Selaginella</taxon>
    </lineage>
</organism>
<evidence type="ECO:0000256" key="3">
    <source>
        <dbReference type="ARBA" id="ARBA00005043"/>
    </source>
</evidence>
<dbReference type="GO" id="GO:0005737">
    <property type="term" value="C:cytoplasm"/>
    <property type="evidence" value="ECO:0007669"/>
    <property type="project" value="UniProtKB-SubCell"/>
</dbReference>
<dbReference type="Proteomes" id="UP000001514">
    <property type="component" value="Unassembled WGS sequence"/>
</dbReference>
<dbReference type="InterPro" id="IPR008728">
    <property type="entry name" value="Elongator_complex_protein_4"/>
</dbReference>
<name>D8RQG8_SELML</name>
<sequence length="242" mass="26866">MEDTHAPHHLVLLRYFMAQAVSHGQPLLLATALASPTHFLSTLPAPSASAGQFHNEAGLRIAWQYHKYDLGQSQQGQDGYVSSFDMRKSCTPGRVQCHSFSGAKVDSFLKQCRGFVSSLASSGEIGRIALHSICAPQCMEFCSEWELLSSLLYLKALLLNANAVALVTLPASLLAASSSKRWQHLADILLSVKALPEEEQTLVDRQALGLLHVHKLCTYNTQVRPLRVWRRQNSNQNRFQNE</sequence>
<evidence type="ECO:0000256" key="4">
    <source>
        <dbReference type="ARBA" id="ARBA00007573"/>
    </source>
</evidence>
<dbReference type="PANTHER" id="PTHR12896:SF1">
    <property type="entry name" value="ELONGATOR COMPLEX PROTEIN 4"/>
    <property type="match status" value="1"/>
</dbReference>
<evidence type="ECO:0000313" key="10">
    <source>
        <dbReference type="Proteomes" id="UP000001514"/>
    </source>
</evidence>
<dbReference type="Pfam" id="PF05625">
    <property type="entry name" value="PAXNEB"/>
    <property type="match status" value="1"/>
</dbReference>
<comment type="subcellular location">
    <subcellularLocation>
        <location evidence="2">Cytoplasm</location>
    </subcellularLocation>
    <subcellularLocation>
        <location evidence="1">Nucleus</location>
    </subcellularLocation>
</comment>
<dbReference type="OrthoDB" id="289162at2759"/>
<comment type="pathway">
    <text evidence="3">tRNA modification; 5-methoxycarbonylmethyl-2-thiouridine-tRNA biosynthesis.</text>
</comment>
<evidence type="ECO:0000256" key="2">
    <source>
        <dbReference type="ARBA" id="ARBA00004496"/>
    </source>
</evidence>
<dbReference type="Gene3D" id="3.40.50.300">
    <property type="entry name" value="P-loop containing nucleotide triphosphate hydrolases"/>
    <property type="match status" value="1"/>
</dbReference>
<evidence type="ECO:0000256" key="6">
    <source>
        <dbReference type="ARBA" id="ARBA00022490"/>
    </source>
</evidence>
<evidence type="ECO:0000256" key="5">
    <source>
        <dbReference type="ARBA" id="ARBA00020265"/>
    </source>
</evidence>
<gene>
    <name evidence="9" type="ORF">SELMODRAFT_413865</name>
</gene>
<reference evidence="9 10" key="1">
    <citation type="journal article" date="2011" name="Science">
        <title>The Selaginella genome identifies genetic changes associated with the evolution of vascular plants.</title>
        <authorList>
            <person name="Banks J.A."/>
            <person name="Nishiyama T."/>
            <person name="Hasebe M."/>
            <person name="Bowman J.L."/>
            <person name="Gribskov M."/>
            <person name="dePamphilis C."/>
            <person name="Albert V.A."/>
            <person name="Aono N."/>
            <person name="Aoyama T."/>
            <person name="Ambrose B.A."/>
            <person name="Ashton N.W."/>
            <person name="Axtell M.J."/>
            <person name="Barker E."/>
            <person name="Barker M.S."/>
            <person name="Bennetzen J.L."/>
            <person name="Bonawitz N.D."/>
            <person name="Chapple C."/>
            <person name="Cheng C."/>
            <person name="Correa L.G."/>
            <person name="Dacre M."/>
            <person name="DeBarry J."/>
            <person name="Dreyer I."/>
            <person name="Elias M."/>
            <person name="Engstrom E.M."/>
            <person name="Estelle M."/>
            <person name="Feng L."/>
            <person name="Finet C."/>
            <person name="Floyd S.K."/>
            <person name="Frommer W.B."/>
            <person name="Fujita T."/>
            <person name="Gramzow L."/>
            <person name="Gutensohn M."/>
            <person name="Harholt J."/>
            <person name="Hattori M."/>
            <person name="Heyl A."/>
            <person name="Hirai T."/>
            <person name="Hiwatashi Y."/>
            <person name="Ishikawa M."/>
            <person name="Iwata M."/>
            <person name="Karol K.G."/>
            <person name="Koehler B."/>
            <person name="Kolukisaoglu U."/>
            <person name="Kubo M."/>
            <person name="Kurata T."/>
            <person name="Lalonde S."/>
            <person name="Li K."/>
            <person name="Li Y."/>
            <person name="Litt A."/>
            <person name="Lyons E."/>
            <person name="Manning G."/>
            <person name="Maruyama T."/>
            <person name="Michael T.P."/>
            <person name="Mikami K."/>
            <person name="Miyazaki S."/>
            <person name="Morinaga S."/>
            <person name="Murata T."/>
            <person name="Mueller-Roeber B."/>
            <person name="Nelson D.R."/>
            <person name="Obara M."/>
            <person name="Oguri Y."/>
            <person name="Olmstead R.G."/>
            <person name="Onodera N."/>
            <person name="Petersen B.L."/>
            <person name="Pils B."/>
            <person name="Prigge M."/>
            <person name="Rensing S.A."/>
            <person name="Riano-Pachon D.M."/>
            <person name="Roberts A.W."/>
            <person name="Sato Y."/>
            <person name="Scheller H.V."/>
            <person name="Schulz B."/>
            <person name="Schulz C."/>
            <person name="Shakirov E.V."/>
            <person name="Shibagaki N."/>
            <person name="Shinohara N."/>
            <person name="Shippen D.E."/>
            <person name="Soerensen I."/>
            <person name="Sotooka R."/>
            <person name="Sugimoto N."/>
            <person name="Sugita M."/>
            <person name="Sumikawa N."/>
            <person name="Tanurdzic M."/>
            <person name="Theissen G."/>
            <person name="Ulvskov P."/>
            <person name="Wakazuki S."/>
            <person name="Weng J.K."/>
            <person name="Willats W.W."/>
            <person name="Wipf D."/>
            <person name="Wolf P.G."/>
            <person name="Yang L."/>
            <person name="Zimmer A.D."/>
            <person name="Zhu Q."/>
            <person name="Mitros T."/>
            <person name="Hellsten U."/>
            <person name="Loque D."/>
            <person name="Otillar R."/>
            <person name="Salamov A."/>
            <person name="Schmutz J."/>
            <person name="Shapiro H."/>
            <person name="Lindquist E."/>
            <person name="Lucas S."/>
            <person name="Rokhsar D."/>
            <person name="Grigoriev I.V."/>
        </authorList>
    </citation>
    <scope>NUCLEOTIDE SEQUENCE [LARGE SCALE GENOMIC DNA]</scope>
</reference>
<dbReference type="Gramene" id="EFJ25855">
    <property type="protein sequence ID" value="EFJ25855"/>
    <property type="gene ID" value="SELMODRAFT_413865"/>
</dbReference>
<dbReference type="EMBL" id="GL377586">
    <property type="protein sequence ID" value="EFJ25855.1"/>
    <property type="molecule type" value="Genomic_DNA"/>
</dbReference>
<comment type="similarity">
    <text evidence="4">Belongs to the ELP4 family.</text>
</comment>
<evidence type="ECO:0000256" key="1">
    <source>
        <dbReference type="ARBA" id="ARBA00004123"/>
    </source>
</evidence>